<organism evidence="2 3">
    <name type="scientific">Geodermatophilus ruber</name>
    <dbReference type="NCBI Taxonomy" id="504800"/>
    <lineage>
        <taxon>Bacteria</taxon>
        <taxon>Bacillati</taxon>
        <taxon>Actinomycetota</taxon>
        <taxon>Actinomycetes</taxon>
        <taxon>Geodermatophilales</taxon>
        <taxon>Geodermatophilaceae</taxon>
        <taxon>Geodermatophilus</taxon>
    </lineage>
</organism>
<accession>A0A1I3YHD7</accession>
<dbReference type="GO" id="GO:0016787">
    <property type="term" value="F:hydrolase activity"/>
    <property type="evidence" value="ECO:0007669"/>
    <property type="project" value="UniProtKB-KW"/>
</dbReference>
<dbReference type="Pfam" id="PF01738">
    <property type="entry name" value="DLH"/>
    <property type="match status" value="1"/>
</dbReference>
<gene>
    <name evidence="2" type="ORF">SAMN04488085_10119</name>
</gene>
<dbReference type="InterPro" id="IPR051049">
    <property type="entry name" value="Dienelactone_hydrolase-like"/>
</dbReference>
<name>A0A1I3YHD7_9ACTN</name>
<proteinExistence type="predicted"/>
<dbReference type="RefSeq" id="WP_091319476.1">
    <property type="nucleotide sequence ID" value="NZ_FOSW01000001.1"/>
</dbReference>
<keyword evidence="3" id="KW-1185">Reference proteome</keyword>
<evidence type="ECO:0000259" key="1">
    <source>
        <dbReference type="Pfam" id="PF01738"/>
    </source>
</evidence>
<dbReference type="InParanoid" id="A0A1I3YHD7"/>
<dbReference type="Gene3D" id="3.40.50.1820">
    <property type="entry name" value="alpha/beta hydrolase"/>
    <property type="match status" value="1"/>
</dbReference>
<dbReference type="EMBL" id="FOSW01000001">
    <property type="protein sequence ID" value="SFK30701.1"/>
    <property type="molecule type" value="Genomic_DNA"/>
</dbReference>
<dbReference type="PANTHER" id="PTHR46623">
    <property type="entry name" value="CARBOXYMETHYLENEBUTENOLIDASE-RELATED"/>
    <property type="match status" value="1"/>
</dbReference>
<dbReference type="Proteomes" id="UP000199152">
    <property type="component" value="Unassembled WGS sequence"/>
</dbReference>
<feature type="domain" description="Dienelactone hydrolase" evidence="1">
    <location>
        <begin position="4"/>
        <end position="191"/>
    </location>
</feature>
<dbReference type="SUPFAM" id="SSF53474">
    <property type="entry name" value="alpha/beta-Hydrolases"/>
    <property type="match status" value="1"/>
</dbReference>
<dbReference type="STRING" id="504800.SAMN04488085_10119"/>
<evidence type="ECO:0000313" key="2">
    <source>
        <dbReference type="EMBL" id="SFK30701.1"/>
    </source>
</evidence>
<keyword evidence="2" id="KW-0378">Hydrolase</keyword>
<reference evidence="3" key="1">
    <citation type="submission" date="2016-10" db="EMBL/GenBank/DDBJ databases">
        <authorList>
            <person name="Varghese N."/>
            <person name="Submissions S."/>
        </authorList>
    </citation>
    <scope>NUCLEOTIDE SEQUENCE [LARGE SCALE GENOMIC DNA]</scope>
    <source>
        <strain evidence="3">DSM 45317</strain>
    </source>
</reference>
<protein>
    <submittedName>
        <fullName evidence="2">Dienelactone hydrolase</fullName>
    </submittedName>
</protein>
<evidence type="ECO:0000313" key="3">
    <source>
        <dbReference type="Proteomes" id="UP000199152"/>
    </source>
</evidence>
<dbReference type="InterPro" id="IPR029058">
    <property type="entry name" value="AB_hydrolase_fold"/>
</dbReference>
<dbReference type="AlphaFoldDB" id="A0A1I3YHD7"/>
<dbReference type="OrthoDB" id="2834584at2"/>
<dbReference type="PANTHER" id="PTHR46623:SF6">
    <property type="entry name" value="ALPHA_BETA-HYDROLASES SUPERFAMILY PROTEIN"/>
    <property type="match status" value="1"/>
</dbReference>
<sequence length="194" mass="20549">MASIALFHSALGVRPGITDAAARLRAAGHDVLVVDQCDGQVFDDYAKASAYVERIGFPALMQQALDAVRDLPDGFVAAGFSNGAGMAEHVATQRRCGGALLFSGALPLAVLGADAWPGGVPVQLHYGERDPLRSPEWVDAFVSDVRRSGSPVELVDHPVTGHLFTDPSLPAEYDEPATELLWSRALAFLARIAS</sequence>
<dbReference type="InterPro" id="IPR002925">
    <property type="entry name" value="Dienelactn_hydro"/>
</dbReference>